<evidence type="ECO:0000313" key="1">
    <source>
        <dbReference type="EMBL" id="EMA37782.1"/>
    </source>
</evidence>
<evidence type="ECO:0000313" key="2">
    <source>
        <dbReference type="Proteomes" id="UP000011566"/>
    </source>
</evidence>
<name>M0LW18_9EURY</name>
<keyword evidence="2" id="KW-1185">Reference proteome</keyword>
<proteinExistence type="predicted"/>
<gene>
    <name evidence="1" type="ORF">C447_12440</name>
</gene>
<dbReference type="PATRIC" id="fig|1132509.6.peg.2856"/>
<accession>M0LW18</accession>
<protein>
    <submittedName>
        <fullName evidence="1">Uncharacterized protein</fullName>
    </submittedName>
</protein>
<dbReference type="EMBL" id="AOMB01000033">
    <property type="protein sequence ID" value="EMA37782.1"/>
    <property type="molecule type" value="Genomic_DNA"/>
</dbReference>
<dbReference type="Proteomes" id="UP000011566">
    <property type="component" value="Unassembled WGS sequence"/>
</dbReference>
<organism evidence="1 2">
    <name type="scientific">Halococcus hamelinensis 100A6</name>
    <dbReference type="NCBI Taxonomy" id="1132509"/>
    <lineage>
        <taxon>Archaea</taxon>
        <taxon>Methanobacteriati</taxon>
        <taxon>Methanobacteriota</taxon>
        <taxon>Stenosarchaea group</taxon>
        <taxon>Halobacteria</taxon>
        <taxon>Halobacteriales</taxon>
        <taxon>Halococcaceae</taxon>
        <taxon>Halococcus</taxon>
    </lineage>
</organism>
<comment type="caution">
    <text evidence="1">The sequence shown here is derived from an EMBL/GenBank/DDBJ whole genome shotgun (WGS) entry which is preliminary data.</text>
</comment>
<reference evidence="1 2" key="1">
    <citation type="journal article" date="2014" name="PLoS Genet.">
        <title>Phylogenetically driven sequencing of extremely halophilic archaea reveals strategies for static and dynamic osmo-response.</title>
        <authorList>
            <person name="Becker E.A."/>
            <person name="Seitzer P.M."/>
            <person name="Tritt A."/>
            <person name="Larsen D."/>
            <person name="Krusor M."/>
            <person name="Yao A.I."/>
            <person name="Wu D."/>
            <person name="Madern D."/>
            <person name="Eisen J.A."/>
            <person name="Darling A.E."/>
            <person name="Facciotti M.T."/>
        </authorList>
    </citation>
    <scope>NUCLEOTIDE SEQUENCE [LARGE SCALE GENOMIC DNA]</scope>
    <source>
        <strain evidence="1 2">100A6</strain>
    </source>
</reference>
<sequence length="40" mass="4435">MLQNLERAADHPDMTEDLAELLSASNVTTQYQTITGVDIE</sequence>
<dbReference type="AlphaFoldDB" id="M0LW18"/>